<dbReference type="PANTHER" id="PTHR31973:SF195">
    <property type="entry name" value="MUDR FAMILY TRANSPOSASE"/>
    <property type="match status" value="1"/>
</dbReference>
<evidence type="ECO:0000313" key="2">
    <source>
        <dbReference type="EMBL" id="EOY32183.1"/>
    </source>
</evidence>
<dbReference type="EMBL" id="CM001887">
    <property type="protein sequence ID" value="EOY32183.1"/>
    <property type="molecule type" value="Genomic_DNA"/>
</dbReference>
<dbReference type="InParanoid" id="A0A061GS35"/>
<dbReference type="Pfam" id="PF10551">
    <property type="entry name" value="MULE"/>
    <property type="match status" value="1"/>
</dbReference>
<dbReference type="InterPro" id="IPR018289">
    <property type="entry name" value="MULE_transposase_dom"/>
</dbReference>
<dbReference type="Proteomes" id="UP000026915">
    <property type="component" value="Chromosome 9"/>
</dbReference>
<feature type="domain" description="MULE transposase" evidence="1">
    <location>
        <begin position="33"/>
        <end position="117"/>
    </location>
</feature>
<dbReference type="STRING" id="3641.A0A061GS35"/>
<proteinExistence type="predicted"/>
<organism evidence="2 3">
    <name type="scientific">Theobroma cacao</name>
    <name type="common">Cacao</name>
    <name type="synonym">Cocoa</name>
    <dbReference type="NCBI Taxonomy" id="3641"/>
    <lineage>
        <taxon>Eukaryota</taxon>
        <taxon>Viridiplantae</taxon>
        <taxon>Streptophyta</taxon>
        <taxon>Embryophyta</taxon>
        <taxon>Tracheophyta</taxon>
        <taxon>Spermatophyta</taxon>
        <taxon>Magnoliopsida</taxon>
        <taxon>eudicotyledons</taxon>
        <taxon>Gunneridae</taxon>
        <taxon>Pentapetalae</taxon>
        <taxon>rosids</taxon>
        <taxon>malvids</taxon>
        <taxon>Malvales</taxon>
        <taxon>Malvaceae</taxon>
        <taxon>Byttnerioideae</taxon>
        <taxon>Theobroma</taxon>
    </lineage>
</organism>
<evidence type="ECO:0000259" key="1">
    <source>
        <dbReference type="Pfam" id="PF10551"/>
    </source>
</evidence>
<dbReference type="AlphaFoldDB" id="A0A061GS35"/>
<protein>
    <recommendedName>
        <fullName evidence="1">MULE transposase domain-containing protein</fullName>
    </recommendedName>
</protein>
<keyword evidence="3" id="KW-1185">Reference proteome</keyword>
<dbReference type="HOGENOM" id="CLU_1039821_0_0_1"/>
<accession>A0A061GS35</accession>
<dbReference type="Gramene" id="EOY32183">
    <property type="protein sequence ID" value="EOY32183"/>
    <property type="gene ID" value="TCM_039775"/>
</dbReference>
<sequence length="268" mass="30231">MMCVTTDGEQRFKYCFWAFGSCIRGFNAVMRLVVAIDATHLKGRFKGILFVAACKDANEQIYPLAFSIGHVEDEESWSWFLNQLRRAIGCPENAMFISDQHLGIKNAVEKVYKDAHHVSANVQPMNSARTITRLCLGRRDMQLLFAQLGIPVSGTSPMTCNKLSFCHQVGEVKREDLRGKGFHQLRKAADDVDVHNARAMVTIDKIVGLRLHIYRQTGKHHLLSRLLDDVDPRHVQFADNQGTIKTTVQYGLQTLITLSVSYVKIVAL</sequence>
<reference evidence="2 3" key="1">
    <citation type="journal article" date="2013" name="Genome Biol.">
        <title>The genome sequence of the most widely cultivated cacao type and its use to identify candidate genes regulating pod color.</title>
        <authorList>
            <person name="Motamayor J.C."/>
            <person name="Mockaitis K."/>
            <person name="Schmutz J."/>
            <person name="Haiminen N."/>
            <person name="Iii D.L."/>
            <person name="Cornejo O."/>
            <person name="Findley S.D."/>
            <person name="Zheng P."/>
            <person name="Utro F."/>
            <person name="Royaert S."/>
            <person name="Saski C."/>
            <person name="Jenkins J."/>
            <person name="Podicheti R."/>
            <person name="Zhao M."/>
            <person name="Scheffler B.E."/>
            <person name="Stack J.C."/>
            <person name="Feltus F.A."/>
            <person name="Mustiga G.M."/>
            <person name="Amores F."/>
            <person name="Phillips W."/>
            <person name="Marelli J.P."/>
            <person name="May G.D."/>
            <person name="Shapiro H."/>
            <person name="Ma J."/>
            <person name="Bustamante C.D."/>
            <person name="Schnell R.J."/>
            <person name="Main D."/>
            <person name="Gilbert D."/>
            <person name="Parida L."/>
            <person name="Kuhn D.N."/>
        </authorList>
    </citation>
    <scope>NUCLEOTIDE SEQUENCE [LARGE SCALE GENOMIC DNA]</scope>
    <source>
        <strain evidence="3">cv. Matina 1-6</strain>
    </source>
</reference>
<dbReference type="eggNOG" id="ENOG502RJNC">
    <property type="taxonomic scope" value="Eukaryota"/>
</dbReference>
<name>A0A061GS35_THECC</name>
<evidence type="ECO:0000313" key="3">
    <source>
        <dbReference type="Proteomes" id="UP000026915"/>
    </source>
</evidence>
<gene>
    <name evidence="2" type="ORF">TCM_039775</name>
</gene>
<dbReference type="PANTHER" id="PTHR31973">
    <property type="entry name" value="POLYPROTEIN, PUTATIVE-RELATED"/>
    <property type="match status" value="1"/>
</dbReference>